<dbReference type="Pfam" id="PF04041">
    <property type="entry name" value="Glyco_hydro_130"/>
    <property type="match status" value="1"/>
</dbReference>
<dbReference type="STRING" id="926566.Terro_0837"/>
<dbReference type="CDD" id="cd18610">
    <property type="entry name" value="GH130_BT3780-like"/>
    <property type="match status" value="1"/>
</dbReference>
<evidence type="ECO:0000313" key="5">
    <source>
        <dbReference type="Proteomes" id="UP000006056"/>
    </source>
</evidence>
<keyword evidence="1" id="KW-0328">Glycosyltransferase</keyword>
<dbReference type="SUPFAM" id="SSF75005">
    <property type="entry name" value="Arabinanase/levansucrase/invertase"/>
    <property type="match status" value="1"/>
</dbReference>
<protein>
    <submittedName>
        <fullName evidence="4">Putative glycosylase</fullName>
    </submittedName>
</protein>
<dbReference type="Gene3D" id="2.115.10.20">
    <property type="entry name" value="Glycosyl hydrolase domain, family 43"/>
    <property type="match status" value="1"/>
</dbReference>
<dbReference type="KEGG" id="trs:Terro_0837"/>
<comment type="similarity">
    <text evidence="3">Belongs to the glycosyl hydrolase 130 family.</text>
</comment>
<dbReference type="PATRIC" id="fig|926566.3.peg.819"/>
<dbReference type="AlphaFoldDB" id="I3ZD46"/>
<keyword evidence="5" id="KW-1185">Reference proteome</keyword>
<reference evidence="4 5" key="1">
    <citation type="submission" date="2012-06" db="EMBL/GenBank/DDBJ databases">
        <title>Complete genome of Terriglobus roseus DSM 18391.</title>
        <authorList>
            <consortium name="US DOE Joint Genome Institute (JGI-PGF)"/>
            <person name="Lucas S."/>
            <person name="Copeland A."/>
            <person name="Lapidus A."/>
            <person name="Glavina del Rio T."/>
            <person name="Dalin E."/>
            <person name="Tice H."/>
            <person name="Bruce D."/>
            <person name="Goodwin L."/>
            <person name="Pitluck S."/>
            <person name="Peters L."/>
            <person name="Mikhailova N."/>
            <person name="Munk A.C.C."/>
            <person name="Kyrpides N."/>
            <person name="Mavromatis K."/>
            <person name="Ivanova N."/>
            <person name="Brettin T."/>
            <person name="Detter J.C."/>
            <person name="Han C."/>
            <person name="Larimer F."/>
            <person name="Land M."/>
            <person name="Hauser L."/>
            <person name="Markowitz V."/>
            <person name="Cheng J.-F."/>
            <person name="Hugenholtz P."/>
            <person name="Woyke T."/>
            <person name="Wu D."/>
            <person name="Brambilla E."/>
            <person name="Klenk H.-P."/>
            <person name="Eisen J.A."/>
        </authorList>
    </citation>
    <scope>NUCLEOTIDE SEQUENCE [LARGE SCALE GENOMIC DNA]</scope>
    <source>
        <strain evidence="5">DSM 18391 / NRRL B-41598 / KBS 63</strain>
    </source>
</reference>
<organism evidence="4 5">
    <name type="scientific">Terriglobus roseus (strain DSM 18391 / NRRL B-41598 / KBS 63)</name>
    <dbReference type="NCBI Taxonomy" id="926566"/>
    <lineage>
        <taxon>Bacteria</taxon>
        <taxon>Pseudomonadati</taxon>
        <taxon>Acidobacteriota</taxon>
        <taxon>Terriglobia</taxon>
        <taxon>Terriglobales</taxon>
        <taxon>Acidobacteriaceae</taxon>
        <taxon>Terriglobus</taxon>
    </lineage>
</organism>
<accession>I3ZD46</accession>
<evidence type="ECO:0000256" key="2">
    <source>
        <dbReference type="ARBA" id="ARBA00022679"/>
    </source>
</evidence>
<dbReference type="EMBL" id="CP003379">
    <property type="protein sequence ID" value="AFL87164.1"/>
    <property type="molecule type" value="Genomic_DNA"/>
</dbReference>
<dbReference type="Proteomes" id="UP000006056">
    <property type="component" value="Chromosome"/>
</dbReference>
<keyword evidence="2" id="KW-0808">Transferase</keyword>
<dbReference type="InterPro" id="IPR007184">
    <property type="entry name" value="Mannoside_phosphorylase"/>
</dbReference>
<evidence type="ECO:0000313" key="4">
    <source>
        <dbReference type="EMBL" id="AFL87164.1"/>
    </source>
</evidence>
<dbReference type="InterPro" id="IPR023296">
    <property type="entry name" value="Glyco_hydro_beta-prop_sf"/>
</dbReference>
<dbReference type="PIRSF" id="PIRSF016202">
    <property type="entry name" value="PH1107"/>
    <property type="match status" value="1"/>
</dbReference>
<dbReference type="PANTHER" id="PTHR34106">
    <property type="entry name" value="GLYCOSIDASE"/>
    <property type="match status" value="1"/>
</dbReference>
<sequence length="360" mass="38465">MGGAAAQAGAGPTGTLAGPWTRALNAPVISPQPASTFDDPISGTPTHWEALHTFNPAAVVREGKVYVIYRAEDDSGSMKIGGHVSRLGLAVSDDGIHFRRMPQPVIYPAKDAQEERESPGGVEDPRIVESPAGGYVLTYTQWSRKLGRYSVGIATSNDLTHWQKHGPAFAGALEGRYDAYKYKSAAILTEVKGGRVVAARVQGKYWMFWGDLGIRAATSADLIHWVPVEASAGTPRVMLEPRAGKPDSDFPEAGPPPVLTREGIVMLYNAKNKDGAGADPSLKAGTYSVLRAVLSAKDPMKVIARTETPVFKPELPFEQSGQYAAGTTFGEGLVLFQGKWWLYYGCADSFVGVASTPAAK</sequence>
<dbReference type="PANTHER" id="PTHR34106:SF5">
    <property type="entry name" value="GLYCOSIDASE"/>
    <property type="match status" value="1"/>
</dbReference>
<gene>
    <name evidence="4" type="ordered locus">Terro_0837</name>
</gene>
<dbReference type="HOGENOM" id="CLU_046648_3_0_0"/>
<evidence type="ECO:0000256" key="1">
    <source>
        <dbReference type="ARBA" id="ARBA00022676"/>
    </source>
</evidence>
<evidence type="ECO:0000256" key="3">
    <source>
        <dbReference type="ARBA" id="ARBA00024356"/>
    </source>
</evidence>
<dbReference type="eggNOG" id="COG2152">
    <property type="taxonomic scope" value="Bacteria"/>
</dbReference>
<dbReference type="GO" id="GO:0016757">
    <property type="term" value="F:glycosyltransferase activity"/>
    <property type="evidence" value="ECO:0007669"/>
    <property type="project" value="UniProtKB-KW"/>
</dbReference>
<name>I3ZD46_TERRK</name>
<proteinExistence type="inferred from homology"/>